<keyword evidence="2" id="KW-0472">Membrane</keyword>
<evidence type="ECO:0000256" key="1">
    <source>
        <dbReference type="SAM" id="MobiDB-lite"/>
    </source>
</evidence>
<dbReference type="Proteomes" id="UP000054498">
    <property type="component" value="Unassembled WGS sequence"/>
</dbReference>
<dbReference type="EMBL" id="KK104608">
    <property type="protein sequence ID" value="KIY93658.1"/>
    <property type="molecule type" value="Genomic_DNA"/>
</dbReference>
<feature type="region of interest" description="Disordered" evidence="1">
    <location>
        <begin position="181"/>
        <end position="201"/>
    </location>
</feature>
<keyword evidence="2" id="KW-0812">Transmembrane</keyword>
<sequence>MGCSHVLTSVLMVGQVAVAGAIIALVVSKMQSVNLNVDVAHFNADVTNTCLLGQTDKGVNLCYVAYGFSGVSIAATAALSLLLCCTCNLCGVGSVLDTVFSLAGAAWWAMAGVIFNFYFKQPSVAALPQAEVRGWIIILCWVGCGFFAAAFLVNLSHILAKCCSCCARCCGDDGTRARDLEAGGRGRGQKAAPPRASRTGQGQFIAQDIAPTAYYKPNGGR</sequence>
<gene>
    <name evidence="3" type="ORF">MNEG_14305</name>
</gene>
<dbReference type="OrthoDB" id="539485at2759"/>
<dbReference type="GeneID" id="25731854"/>
<evidence type="ECO:0000256" key="2">
    <source>
        <dbReference type="SAM" id="Phobius"/>
    </source>
</evidence>
<protein>
    <recommendedName>
        <fullName evidence="5">Transmembrane protein</fullName>
    </recommendedName>
</protein>
<organism evidence="3 4">
    <name type="scientific">Monoraphidium neglectum</name>
    <dbReference type="NCBI Taxonomy" id="145388"/>
    <lineage>
        <taxon>Eukaryota</taxon>
        <taxon>Viridiplantae</taxon>
        <taxon>Chlorophyta</taxon>
        <taxon>core chlorophytes</taxon>
        <taxon>Chlorophyceae</taxon>
        <taxon>CS clade</taxon>
        <taxon>Sphaeropleales</taxon>
        <taxon>Selenastraceae</taxon>
        <taxon>Monoraphidium</taxon>
    </lineage>
</organism>
<keyword evidence="4" id="KW-1185">Reference proteome</keyword>
<evidence type="ECO:0008006" key="5">
    <source>
        <dbReference type="Google" id="ProtNLM"/>
    </source>
</evidence>
<feature type="transmembrane region" description="Helical" evidence="2">
    <location>
        <begin position="6"/>
        <end position="27"/>
    </location>
</feature>
<evidence type="ECO:0000313" key="4">
    <source>
        <dbReference type="Proteomes" id="UP000054498"/>
    </source>
</evidence>
<feature type="transmembrane region" description="Helical" evidence="2">
    <location>
        <begin position="61"/>
        <end position="83"/>
    </location>
</feature>
<dbReference type="RefSeq" id="XP_013892678.1">
    <property type="nucleotide sequence ID" value="XM_014037224.1"/>
</dbReference>
<feature type="transmembrane region" description="Helical" evidence="2">
    <location>
        <begin position="135"/>
        <end position="160"/>
    </location>
</feature>
<accession>A0A0D2KD21</accession>
<keyword evidence="2" id="KW-1133">Transmembrane helix</keyword>
<feature type="transmembrane region" description="Helical" evidence="2">
    <location>
        <begin position="95"/>
        <end position="119"/>
    </location>
</feature>
<name>A0A0D2KD21_9CHLO</name>
<dbReference type="AlphaFoldDB" id="A0A0D2KD21"/>
<reference evidence="3 4" key="1">
    <citation type="journal article" date="2013" name="BMC Genomics">
        <title>Reconstruction of the lipid metabolism for the microalga Monoraphidium neglectum from its genome sequence reveals characteristics suitable for biofuel production.</title>
        <authorList>
            <person name="Bogen C."/>
            <person name="Al-Dilaimi A."/>
            <person name="Albersmeier A."/>
            <person name="Wichmann J."/>
            <person name="Grundmann M."/>
            <person name="Rupp O."/>
            <person name="Lauersen K.J."/>
            <person name="Blifernez-Klassen O."/>
            <person name="Kalinowski J."/>
            <person name="Goesmann A."/>
            <person name="Mussgnug J.H."/>
            <person name="Kruse O."/>
        </authorList>
    </citation>
    <scope>NUCLEOTIDE SEQUENCE [LARGE SCALE GENOMIC DNA]</scope>
    <source>
        <strain evidence="3 4">SAG 48.87</strain>
    </source>
</reference>
<dbReference type="KEGG" id="mng:MNEG_14305"/>
<proteinExistence type="predicted"/>
<evidence type="ECO:0000313" key="3">
    <source>
        <dbReference type="EMBL" id="KIY93658.1"/>
    </source>
</evidence>